<proteinExistence type="inferred from homology"/>
<dbReference type="PANTHER" id="PTHR45820:SF4">
    <property type="entry name" value="ZINC TRANSPORTER 63C, ISOFORM F"/>
    <property type="match status" value="1"/>
</dbReference>
<comment type="caution">
    <text evidence="3">The sequence shown here is derived from an EMBL/GenBank/DDBJ whole genome shotgun (WGS) entry which is preliminary data.</text>
</comment>
<gene>
    <name evidence="3" type="ORF">SK128_018594</name>
</gene>
<evidence type="ECO:0000256" key="1">
    <source>
        <dbReference type="ARBA" id="ARBA00008873"/>
    </source>
</evidence>
<reference evidence="3 4" key="1">
    <citation type="submission" date="2023-11" db="EMBL/GenBank/DDBJ databases">
        <title>Halocaridina rubra genome assembly.</title>
        <authorList>
            <person name="Smith C."/>
        </authorList>
    </citation>
    <scope>NUCLEOTIDE SEQUENCE [LARGE SCALE GENOMIC DNA]</scope>
    <source>
        <strain evidence="3">EP-1</strain>
        <tissue evidence="3">Whole</tissue>
    </source>
</reference>
<evidence type="ECO:0000313" key="4">
    <source>
        <dbReference type="Proteomes" id="UP001381693"/>
    </source>
</evidence>
<dbReference type="AlphaFoldDB" id="A0AAN8WK74"/>
<evidence type="ECO:0000256" key="2">
    <source>
        <dbReference type="ARBA" id="ARBA00022833"/>
    </source>
</evidence>
<dbReference type="GO" id="GO:0005385">
    <property type="term" value="F:zinc ion transmembrane transporter activity"/>
    <property type="evidence" value="ECO:0007669"/>
    <property type="project" value="TreeGrafter"/>
</dbReference>
<keyword evidence="2" id="KW-0862">Zinc</keyword>
<dbReference type="PANTHER" id="PTHR45820">
    <property type="entry name" value="FI23527P1"/>
    <property type="match status" value="1"/>
</dbReference>
<evidence type="ECO:0000313" key="3">
    <source>
        <dbReference type="EMBL" id="KAK7065426.1"/>
    </source>
</evidence>
<dbReference type="Proteomes" id="UP001381693">
    <property type="component" value="Unassembled WGS sequence"/>
</dbReference>
<dbReference type="GO" id="GO:0006882">
    <property type="term" value="P:intracellular zinc ion homeostasis"/>
    <property type="evidence" value="ECO:0007669"/>
    <property type="project" value="TreeGrafter"/>
</dbReference>
<dbReference type="EMBL" id="JAXCGZ010020790">
    <property type="protein sequence ID" value="KAK7065426.1"/>
    <property type="molecule type" value="Genomic_DNA"/>
</dbReference>
<comment type="similarity">
    <text evidence="1">Belongs to the cation diffusion facilitator (CDF) transporter (TC 2.A.4) family. SLC30A subfamily.</text>
</comment>
<sequence>MFHEEGIHSTTIQPEFVEFEDDNLSASIDSAEDCILDCPSKDKDACAAQTCCGVSKQALFQFRVL</sequence>
<organism evidence="3 4">
    <name type="scientific">Halocaridina rubra</name>
    <name type="common">Hawaiian red shrimp</name>
    <dbReference type="NCBI Taxonomy" id="373956"/>
    <lineage>
        <taxon>Eukaryota</taxon>
        <taxon>Metazoa</taxon>
        <taxon>Ecdysozoa</taxon>
        <taxon>Arthropoda</taxon>
        <taxon>Crustacea</taxon>
        <taxon>Multicrustacea</taxon>
        <taxon>Malacostraca</taxon>
        <taxon>Eumalacostraca</taxon>
        <taxon>Eucarida</taxon>
        <taxon>Decapoda</taxon>
        <taxon>Pleocyemata</taxon>
        <taxon>Caridea</taxon>
        <taxon>Atyoidea</taxon>
        <taxon>Atyidae</taxon>
        <taxon>Halocaridina</taxon>
    </lineage>
</organism>
<keyword evidence="4" id="KW-1185">Reference proteome</keyword>
<dbReference type="GO" id="GO:0016020">
    <property type="term" value="C:membrane"/>
    <property type="evidence" value="ECO:0007669"/>
    <property type="project" value="TreeGrafter"/>
</dbReference>
<protein>
    <submittedName>
        <fullName evidence="3">Uncharacterized protein</fullName>
    </submittedName>
</protein>
<name>A0AAN8WK74_HALRR</name>
<dbReference type="GO" id="GO:0010312">
    <property type="term" value="P:detoxification of zinc ion"/>
    <property type="evidence" value="ECO:0007669"/>
    <property type="project" value="TreeGrafter"/>
</dbReference>
<accession>A0AAN8WK74</accession>